<feature type="domain" description="HMG box" evidence="7">
    <location>
        <begin position="1"/>
        <end position="67"/>
    </location>
</feature>
<feature type="DNA-binding region" description="HMG box" evidence="5">
    <location>
        <begin position="1"/>
        <end position="67"/>
    </location>
</feature>
<reference evidence="8" key="2">
    <citation type="submission" date="2020-05" db="UniProtKB">
        <authorList>
            <consortium name="EnsemblMetazoa"/>
        </authorList>
    </citation>
    <scope>IDENTIFICATION</scope>
    <source>
        <strain evidence="8">Epiroticus2</strain>
    </source>
</reference>
<dbReference type="SMART" id="SM00398">
    <property type="entry name" value="HMG"/>
    <property type="match status" value="2"/>
</dbReference>
<dbReference type="EnsemblMetazoa" id="AEPI003041-RA">
    <property type="protein sequence ID" value="AEPI003041-PA"/>
    <property type="gene ID" value="AEPI003041"/>
</dbReference>
<evidence type="ECO:0000256" key="5">
    <source>
        <dbReference type="PROSITE-ProRule" id="PRU00267"/>
    </source>
</evidence>
<dbReference type="PANTHER" id="PTHR48112">
    <property type="entry name" value="HIGH MOBILITY GROUP PROTEIN DSP1"/>
    <property type="match status" value="1"/>
</dbReference>
<dbReference type="GO" id="GO:0005634">
    <property type="term" value="C:nucleus"/>
    <property type="evidence" value="ECO:0007669"/>
    <property type="project" value="UniProtKB-SubCell"/>
</dbReference>
<dbReference type="InterPro" id="IPR009071">
    <property type="entry name" value="HMG_box_dom"/>
</dbReference>
<sequence length="208" mass="25032">MTPYAYFVQATRQELKEKNPEEHVMFVDFSKQCAEKWKKMRLEEKQRFHEMAVKDKSRYELEMQRYVQPHQSELARNKKRNRNKKQKDPNAPKRPVPVFIWFCEQERNNVRTLHPKYNAADIAKVLSRQWTLMETEEKQKYREMAEKDMARFEKEMIEYKLKCNQQANITLDLHMAQHVQQMVAAAQPKDQVFPVQQTAAVACEIRQP</sequence>
<evidence type="ECO:0000259" key="7">
    <source>
        <dbReference type="PROSITE" id="PS50118"/>
    </source>
</evidence>
<comment type="subcellular location">
    <subcellularLocation>
        <location evidence="1">Nucleus</location>
    </subcellularLocation>
</comment>
<dbReference type="SUPFAM" id="SSF47095">
    <property type="entry name" value="HMG-box"/>
    <property type="match status" value="2"/>
</dbReference>
<dbReference type="PROSITE" id="PS50118">
    <property type="entry name" value="HMG_BOX_2"/>
    <property type="match status" value="2"/>
</dbReference>
<evidence type="ECO:0000313" key="9">
    <source>
        <dbReference type="Proteomes" id="UP000075885"/>
    </source>
</evidence>
<evidence type="ECO:0000256" key="2">
    <source>
        <dbReference type="ARBA" id="ARBA00008774"/>
    </source>
</evidence>
<dbReference type="InterPro" id="IPR050342">
    <property type="entry name" value="HMGB"/>
</dbReference>
<accession>A0A182P7Y8</accession>
<dbReference type="FunFam" id="1.10.30.10:FF:000016">
    <property type="entry name" value="FACT complex subunit SSRP1"/>
    <property type="match status" value="1"/>
</dbReference>
<evidence type="ECO:0000256" key="6">
    <source>
        <dbReference type="SAM" id="MobiDB-lite"/>
    </source>
</evidence>
<dbReference type="InterPro" id="IPR036910">
    <property type="entry name" value="HMG_box_dom_sf"/>
</dbReference>
<feature type="DNA-binding region" description="HMG box" evidence="5">
    <location>
        <begin position="92"/>
        <end position="160"/>
    </location>
</feature>
<reference evidence="9" key="1">
    <citation type="submission" date="2013-03" db="EMBL/GenBank/DDBJ databases">
        <title>The Genome Sequence of Anopheles epiroticus epiroticus2.</title>
        <authorList>
            <consortium name="The Broad Institute Genomics Platform"/>
            <person name="Neafsey D.E."/>
            <person name="Howell P."/>
            <person name="Walker B."/>
            <person name="Young S.K."/>
            <person name="Zeng Q."/>
            <person name="Gargeya S."/>
            <person name="Fitzgerald M."/>
            <person name="Haas B."/>
            <person name="Abouelleil A."/>
            <person name="Allen A.W."/>
            <person name="Alvarado L."/>
            <person name="Arachchi H.M."/>
            <person name="Berlin A.M."/>
            <person name="Chapman S.B."/>
            <person name="Gainer-Dewar J."/>
            <person name="Goldberg J."/>
            <person name="Griggs A."/>
            <person name="Gujja S."/>
            <person name="Hansen M."/>
            <person name="Howarth C."/>
            <person name="Imamovic A."/>
            <person name="Ireland A."/>
            <person name="Larimer J."/>
            <person name="McCowan C."/>
            <person name="Murphy C."/>
            <person name="Pearson M."/>
            <person name="Poon T.W."/>
            <person name="Priest M."/>
            <person name="Roberts A."/>
            <person name="Saif S."/>
            <person name="Shea T."/>
            <person name="Sisk P."/>
            <person name="Sykes S."/>
            <person name="Wortman J."/>
            <person name="Nusbaum C."/>
            <person name="Birren B."/>
        </authorList>
    </citation>
    <scope>NUCLEOTIDE SEQUENCE [LARGE SCALE GENOMIC DNA]</scope>
    <source>
        <strain evidence="9">Epiroticus2</strain>
    </source>
</reference>
<feature type="domain" description="HMG box" evidence="7">
    <location>
        <begin position="92"/>
        <end position="160"/>
    </location>
</feature>
<proteinExistence type="inferred from homology"/>
<dbReference type="Gene3D" id="1.10.30.10">
    <property type="entry name" value="High mobility group box domain"/>
    <property type="match status" value="2"/>
</dbReference>
<keyword evidence="4 5" id="KW-0539">Nucleus</keyword>
<evidence type="ECO:0000256" key="3">
    <source>
        <dbReference type="ARBA" id="ARBA00023125"/>
    </source>
</evidence>
<organism evidence="8 9">
    <name type="scientific">Anopheles epiroticus</name>
    <dbReference type="NCBI Taxonomy" id="199890"/>
    <lineage>
        <taxon>Eukaryota</taxon>
        <taxon>Metazoa</taxon>
        <taxon>Ecdysozoa</taxon>
        <taxon>Arthropoda</taxon>
        <taxon>Hexapoda</taxon>
        <taxon>Insecta</taxon>
        <taxon>Pterygota</taxon>
        <taxon>Neoptera</taxon>
        <taxon>Endopterygota</taxon>
        <taxon>Diptera</taxon>
        <taxon>Nematocera</taxon>
        <taxon>Culicoidea</taxon>
        <taxon>Culicidae</taxon>
        <taxon>Anophelinae</taxon>
        <taxon>Anopheles</taxon>
    </lineage>
</organism>
<keyword evidence="9" id="KW-1185">Reference proteome</keyword>
<name>A0A182P7Y8_9DIPT</name>
<evidence type="ECO:0000256" key="4">
    <source>
        <dbReference type="ARBA" id="ARBA00023242"/>
    </source>
</evidence>
<dbReference type="Pfam" id="PF00505">
    <property type="entry name" value="HMG_box"/>
    <property type="match status" value="1"/>
</dbReference>
<evidence type="ECO:0000313" key="8">
    <source>
        <dbReference type="EnsemblMetazoa" id="AEPI003041-PA"/>
    </source>
</evidence>
<dbReference type="AlphaFoldDB" id="A0A182P7Y8"/>
<dbReference type="STRING" id="199890.A0A182P7Y8"/>
<feature type="region of interest" description="Disordered" evidence="6">
    <location>
        <begin position="70"/>
        <end position="93"/>
    </location>
</feature>
<protein>
    <recommendedName>
        <fullName evidence="7">HMG box domain-containing protein</fullName>
    </recommendedName>
</protein>
<dbReference type="PANTHER" id="PTHR48112:SF32">
    <property type="entry name" value="HIGH MOBILITY GROUP PROTEIN B3"/>
    <property type="match status" value="1"/>
</dbReference>
<dbReference type="GO" id="GO:0003677">
    <property type="term" value="F:DNA binding"/>
    <property type="evidence" value="ECO:0007669"/>
    <property type="project" value="UniProtKB-UniRule"/>
</dbReference>
<dbReference type="Pfam" id="PF09011">
    <property type="entry name" value="HMG_box_2"/>
    <property type="match status" value="1"/>
</dbReference>
<comment type="similarity">
    <text evidence="2">Belongs to the HMGB family.</text>
</comment>
<dbReference type="VEuPathDB" id="VectorBase:AEPI003041"/>
<keyword evidence="3 5" id="KW-0238">DNA-binding</keyword>
<dbReference type="CDD" id="cd21978">
    <property type="entry name" value="HMG-box_HMGB_rpt1"/>
    <property type="match status" value="1"/>
</dbReference>
<dbReference type="PRINTS" id="PR00886">
    <property type="entry name" value="HIGHMOBLTY12"/>
</dbReference>
<dbReference type="Proteomes" id="UP000075885">
    <property type="component" value="Unassembled WGS sequence"/>
</dbReference>
<evidence type="ECO:0000256" key="1">
    <source>
        <dbReference type="ARBA" id="ARBA00004123"/>
    </source>
</evidence>